<name>A0A841PDJ7_9HYPH</name>
<organism evidence="2 3">
    <name type="scientific">Mesorhizobium sangaii</name>
    <dbReference type="NCBI Taxonomy" id="505389"/>
    <lineage>
        <taxon>Bacteria</taxon>
        <taxon>Pseudomonadati</taxon>
        <taxon>Pseudomonadota</taxon>
        <taxon>Alphaproteobacteria</taxon>
        <taxon>Hyphomicrobiales</taxon>
        <taxon>Phyllobacteriaceae</taxon>
        <taxon>Mesorhizobium</taxon>
    </lineage>
</organism>
<keyword evidence="1" id="KW-0472">Membrane</keyword>
<dbReference type="AlphaFoldDB" id="A0A841PDJ7"/>
<accession>A0A841PDJ7</accession>
<evidence type="ECO:0000313" key="3">
    <source>
        <dbReference type="Proteomes" id="UP000556329"/>
    </source>
</evidence>
<evidence type="ECO:0000256" key="1">
    <source>
        <dbReference type="SAM" id="Phobius"/>
    </source>
</evidence>
<sequence>MIGPASGGEPAQIFIKFLFLSFPPRLEPLWRSGPYSALSKSWRVTPEVWRAAFYAIADLFTQSPTCLWQALRWKVEGPKQGTSTMDIVVLGIGILFFGLFFVYVKACDRI</sequence>
<keyword evidence="3" id="KW-1185">Reference proteome</keyword>
<dbReference type="RefSeq" id="WP_184877167.1">
    <property type="nucleotide sequence ID" value="NZ_JACHEF010000007.1"/>
</dbReference>
<feature type="transmembrane region" description="Helical" evidence="1">
    <location>
        <begin position="87"/>
        <end position="104"/>
    </location>
</feature>
<dbReference type="Proteomes" id="UP000556329">
    <property type="component" value="Unassembled WGS sequence"/>
</dbReference>
<comment type="caution">
    <text evidence="2">The sequence shown here is derived from an EMBL/GenBank/DDBJ whole genome shotgun (WGS) entry which is preliminary data.</text>
</comment>
<keyword evidence="1" id="KW-0812">Transmembrane</keyword>
<proteinExistence type="predicted"/>
<protein>
    <submittedName>
        <fullName evidence="2">Uncharacterized protein</fullName>
    </submittedName>
</protein>
<keyword evidence="1" id="KW-1133">Transmembrane helix</keyword>
<reference evidence="2 3" key="1">
    <citation type="submission" date="2020-08" db="EMBL/GenBank/DDBJ databases">
        <title>Genomic Encyclopedia of Type Strains, Phase IV (KMG-IV): sequencing the most valuable type-strain genomes for metagenomic binning, comparative biology and taxonomic classification.</title>
        <authorList>
            <person name="Goeker M."/>
        </authorList>
    </citation>
    <scope>NUCLEOTIDE SEQUENCE [LARGE SCALE GENOMIC DNA]</scope>
    <source>
        <strain evidence="2 3">DSM 100039</strain>
    </source>
</reference>
<evidence type="ECO:0000313" key="2">
    <source>
        <dbReference type="EMBL" id="MBB6413216.1"/>
    </source>
</evidence>
<dbReference type="EMBL" id="JACHEF010000007">
    <property type="protein sequence ID" value="MBB6413216.1"/>
    <property type="molecule type" value="Genomic_DNA"/>
</dbReference>
<gene>
    <name evidence="2" type="ORF">HNQ71_005912</name>
</gene>